<protein>
    <recommendedName>
        <fullName evidence="2">DUF5679 domain-containing protein</fullName>
    </recommendedName>
</protein>
<accession>A0A075FS23</accession>
<dbReference type="EMBL" id="KF900414">
    <property type="protein sequence ID" value="AIE94119.1"/>
    <property type="molecule type" value="Genomic_DNA"/>
</dbReference>
<name>A0A075FS23_9EURY</name>
<organism evidence="1">
    <name type="scientific">uncultured marine group II/III euryarchaeote AD1000_43_G11</name>
    <dbReference type="NCBI Taxonomy" id="1457772"/>
    <lineage>
        <taxon>Archaea</taxon>
        <taxon>Methanobacteriati</taxon>
        <taxon>Methanobacteriota</taxon>
        <taxon>environmental samples</taxon>
    </lineage>
</organism>
<reference evidence="1" key="1">
    <citation type="journal article" date="2014" name="Genome Biol. Evol.">
        <title>Pangenome evidence for extensive interdomain horizontal transfer affecting lineage core and shell genes in uncultured planktonic thaumarchaeota and euryarchaeota.</title>
        <authorList>
            <person name="Deschamps P."/>
            <person name="Zivanovic Y."/>
            <person name="Moreira D."/>
            <person name="Rodriguez-Valera F."/>
            <person name="Lopez-Garcia P."/>
        </authorList>
    </citation>
    <scope>NUCLEOTIDE SEQUENCE</scope>
</reference>
<evidence type="ECO:0000313" key="1">
    <source>
        <dbReference type="EMBL" id="AIE94119.1"/>
    </source>
</evidence>
<evidence type="ECO:0008006" key="2">
    <source>
        <dbReference type="Google" id="ProtNLM"/>
    </source>
</evidence>
<sequence length="49" mass="5378">MNHSGYCMKCKTYGTVRAPELVQMSNGRVRVSGNCSRRGCDGRISKIVA</sequence>
<dbReference type="AlphaFoldDB" id="A0A075FS23"/>
<proteinExistence type="predicted"/>